<name>A0ABM1BHH8_LIMPO</name>
<dbReference type="PANTHER" id="PTHR33539:SF1">
    <property type="entry name" value="UPF0764 PROTEIN C16ORF89"/>
    <property type="match status" value="1"/>
</dbReference>
<dbReference type="Pfam" id="PF15882">
    <property type="entry name" value="DUF4735"/>
    <property type="match status" value="1"/>
</dbReference>
<organism evidence="2 3">
    <name type="scientific">Limulus polyphemus</name>
    <name type="common">Atlantic horseshoe crab</name>
    <dbReference type="NCBI Taxonomy" id="6850"/>
    <lineage>
        <taxon>Eukaryota</taxon>
        <taxon>Metazoa</taxon>
        <taxon>Ecdysozoa</taxon>
        <taxon>Arthropoda</taxon>
        <taxon>Chelicerata</taxon>
        <taxon>Merostomata</taxon>
        <taxon>Xiphosura</taxon>
        <taxon>Limulidae</taxon>
        <taxon>Limulus</taxon>
    </lineage>
</organism>
<evidence type="ECO:0000256" key="1">
    <source>
        <dbReference type="SAM" id="Phobius"/>
    </source>
</evidence>
<dbReference type="GeneID" id="106466366"/>
<evidence type="ECO:0000313" key="2">
    <source>
        <dbReference type="Proteomes" id="UP000694941"/>
    </source>
</evidence>
<protein>
    <submittedName>
        <fullName evidence="3">UPF0764 protein C16orf89 homolog isoform X1</fullName>
    </submittedName>
</protein>
<dbReference type="PANTHER" id="PTHR33539">
    <property type="entry name" value="UPF0764 PROTEIN C16ORF89"/>
    <property type="match status" value="1"/>
</dbReference>
<accession>A0ABM1BHH8</accession>
<dbReference type="Proteomes" id="UP000694941">
    <property type="component" value="Unplaced"/>
</dbReference>
<keyword evidence="1" id="KW-1133">Transmembrane helix</keyword>
<feature type="transmembrane region" description="Helical" evidence="1">
    <location>
        <begin position="132"/>
        <end position="151"/>
    </location>
</feature>
<proteinExistence type="predicted"/>
<dbReference type="RefSeq" id="XP_013782099.1">
    <property type="nucleotide sequence ID" value="XM_013926645.2"/>
</dbReference>
<keyword evidence="1" id="KW-0812">Transmembrane</keyword>
<evidence type="ECO:0000313" key="3">
    <source>
        <dbReference type="RefSeq" id="XP_013782099.1"/>
    </source>
</evidence>
<keyword evidence="2" id="KW-1185">Reference proteome</keyword>
<gene>
    <name evidence="3" type="primary">LOC106466366</name>
</gene>
<keyword evidence="1" id="KW-0472">Membrane</keyword>
<sequence length="164" mass="18758">MTSRGTNNYTLTHEALYLEIGEMSGCKDHMSLLAERFNQGNFSHLLDFFCANILRDIELIESDGFPLMWRDLFFEQVAICGLVGYKDFYRPEWVDLILSWQHPNGCYGSTDVDDTGTEADIIRKRTKREERYMGGGCFAHTTSVALGALVVNTRFLLDDLMTYS</sequence>
<reference evidence="3" key="1">
    <citation type="submission" date="2025-08" db="UniProtKB">
        <authorList>
            <consortium name="RefSeq"/>
        </authorList>
    </citation>
    <scope>IDENTIFICATION</scope>
    <source>
        <tissue evidence="3">Muscle</tissue>
    </source>
</reference>
<dbReference type="InterPro" id="IPR031751">
    <property type="entry name" value="DUF4735"/>
</dbReference>